<dbReference type="InterPro" id="IPR002661">
    <property type="entry name" value="Ribosome_recyc_fac"/>
</dbReference>
<dbReference type="Gene3D" id="3.30.1360.40">
    <property type="match status" value="1"/>
</dbReference>
<dbReference type="SUPFAM" id="SSF55194">
    <property type="entry name" value="Ribosome recycling factor, RRF"/>
    <property type="match status" value="1"/>
</dbReference>
<evidence type="ECO:0000259" key="6">
    <source>
        <dbReference type="Pfam" id="PF01765"/>
    </source>
</evidence>
<evidence type="ECO:0000256" key="5">
    <source>
        <dbReference type="HAMAP-Rule" id="MF_00040"/>
    </source>
</evidence>
<comment type="caution">
    <text evidence="7">The sequence shown here is derived from an EMBL/GenBank/DDBJ whole genome shotgun (WGS) entry which is preliminary data.</text>
</comment>
<sequence length="182" mass="20292">MMKEILDNSRSKMQKAIDTFSEHLETIRTGRANAGMLAGVEADYYGCPTPINQISSITVVEGRQLVVKPYDSSSLKAIEHAINKSDLGLNPQNDGSVIRINVPALTEETRKELCKKVSKLSEEAKIAVRNLRRDANEIAKKDDTLTEDAEKECLEKIQKLTDEMIKKVDSVAAEKEKEIMTV</sequence>
<organism evidence="7 8">
    <name type="scientific">Holdemania filiformis</name>
    <dbReference type="NCBI Taxonomy" id="61171"/>
    <lineage>
        <taxon>Bacteria</taxon>
        <taxon>Bacillati</taxon>
        <taxon>Bacillota</taxon>
        <taxon>Erysipelotrichia</taxon>
        <taxon>Erysipelotrichales</taxon>
        <taxon>Erysipelotrichaceae</taxon>
        <taxon>Holdemania</taxon>
    </lineage>
</organism>
<comment type="subcellular location">
    <subcellularLocation>
        <location evidence="1 5">Cytoplasm</location>
    </subcellularLocation>
</comment>
<dbReference type="NCBIfam" id="TIGR00496">
    <property type="entry name" value="frr"/>
    <property type="match status" value="1"/>
</dbReference>
<keyword evidence="8" id="KW-1185">Reference proteome</keyword>
<dbReference type="HAMAP" id="MF_00040">
    <property type="entry name" value="RRF"/>
    <property type="match status" value="1"/>
</dbReference>
<comment type="function">
    <text evidence="5">Responsible for the release of ribosomes from messenger RNA at the termination of protein biosynthesis. May increase the efficiency of translation by recycling ribosomes from one round of translation to another.</text>
</comment>
<feature type="domain" description="Ribosome recycling factor" evidence="6">
    <location>
        <begin position="21"/>
        <end position="180"/>
    </location>
</feature>
<dbReference type="Pfam" id="PF01765">
    <property type="entry name" value="RRF"/>
    <property type="match status" value="1"/>
</dbReference>
<evidence type="ECO:0000256" key="3">
    <source>
        <dbReference type="ARBA" id="ARBA00022490"/>
    </source>
</evidence>
<dbReference type="GO" id="GO:0043023">
    <property type="term" value="F:ribosomal large subunit binding"/>
    <property type="evidence" value="ECO:0007669"/>
    <property type="project" value="TreeGrafter"/>
</dbReference>
<dbReference type="RefSeq" id="WP_006060155.1">
    <property type="nucleotide sequence ID" value="NZ_CABJCV010000001.1"/>
</dbReference>
<evidence type="ECO:0000256" key="1">
    <source>
        <dbReference type="ARBA" id="ARBA00004496"/>
    </source>
</evidence>
<keyword evidence="4 5" id="KW-0648">Protein biosynthesis</keyword>
<protein>
    <recommendedName>
        <fullName evidence="5">Ribosome-recycling factor</fullName>
        <shortName evidence="5">RRF</shortName>
    </recommendedName>
    <alternativeName>
        <fullName evidence="5">Ribosome-releasing factor</fullName>
    </alternativeName>
</protein>
<dbReference type="GO" id="GO:0006415">
    <property type="term" value="P:translational termination"/>
    <property type="evidence" value="ECO:0007669"/>
    <property type="project" value="UniProtKB-UniRule"/>
</dbReference>
<proteinExistence type="inferred from homology"/>
<evidence type="ECO:0000256" key="2">
    <source>
        <dbReference type="ARBA" id="ARBA00005912"/>
    </source>
</evidence>
<dbReference type="FunFam" id="3.30.1360.40:FF:000001">
    <property type="entry name" value="Ribosome-recycling factor"/>
    <property type="match status" value="1"/>
</dbReference>
<evidence type="ECO:0000256" key="4">
    <source>
        <dbReference type="ARBA" id="ARBA00022917"/>
    </source>
</evidence>
<accession>A0A412G6T2</accession>
<dbReference type="PANTHER" id="PTHR20982:SF3">
    <property type="entry name" value="MITOCHONDRIAL RIBOSOME RECYCLING FACTOR PSEUDO 1"/>
    <property type="match status" value="1"/>
</dbReference>
<dbReference type="InterPro" id="IPR023584">
    <property type="entry name" value="Ribosome_recyc_fac_dom"/>
</dbReference>
<evidence type="ECO:0000313" key="8">
    <source>
        <dbReference type="Proteomes" id="UP000284178"/>
    </source>
</evidence>
<dbReference type="Proteomes" id="UP000284178">
    <property type="component" value="Unassembled WGS sequence"/>
</dbReference>
<dbReference type="FunFam" id="1.10.132.20:FF:000001">
    <property type="entry name" value="Ribosome-recycling factor"/>
    <property type="match status" value="1"/>
</dbReference>
<evidence type="ECO:0000313" key="7">
    <source>
        <dbReference type="EMBL" id="RGR76956.1"/>
    </source>
</evidence>
<keyword evidence="3 5" id="KW-0963">Cytoplasm</keyword>
<reference evidence="7 8" key="1">
    <citation type="submission" date="2018-08" db="EMBL/GenBank/DDBJ databases">
        <title>A genome reference for cultivated species of the human gut microbiota.</title>
        <authorList>
            <person name="Zou Y."/>
            <person name="Xue W."/>
            <person name="Luo G."/>
        </authorList>
    </citation>
    <scope>NUCLEOTIDE SEQUENCE [LARGE SCALE GENOMIC DNA]</scope>
    <source>
        <strain evidence="7 8">AF24-29</strain>
    </source>
</reference>
<dbReference type="EMBL" id="QRUP01000001">
    <property type="protein sequence ID" value="RGR76956.1"/>
    <property type="molecule type" value="Genomic_DNA"/>
</dbReference>
<dbReference type="PANTHER" id="PTHR20982">
    <property type="entry name" value="RIBOSOME RECYCLING FACTOR"/>
    <property type="match status" value="1"/>
</dbReference>
<dbReference type="CDD" id="cd00520">
    <property type="entry name" value="RRF"/>
    <property type="match status" value="1"/>
</dbReference>
<dbReference type="InterPro" id="IPR036191">
    <property type="entry name" value="RRF_sf"/>
</dbReference>
<comment type="similarity">
    <text evidence="2 5">Belongs to the RRF family.</text>
</comment>
<dbReference type="Gene3D" id="1.10.132.20">
    <property type="entry name" value="Ribosome-recycling factor"/>
    <property type="match status" value="1"/>
</dbReference>
<dbReference type="GO" id="GO:0005737">
    <property type="term" value="C:cytoplasm"/>
    <property type="evidence" value="ECO:0007669"/>
    <property type="project" value="UniProtKB-SubCell"/>
</dbReference>
<name>A0A412G6T2_9FIRM</name>
<dbReference type="AlphaFoldDB" id="A0A412G6T2"/>
<dbReference type="GeneID" id="83014040"/>
<gene>
    <name evidence="5" type="primary">frr</name>
    <name evidence="7" type="ORF">DWY25_01280</name>
</gene>